<keyword evidence="2" id="KW-0175">Coiled coil</keyword>
<evidence type="ECO:0000259" key="4">
    <source>
        <dbReference type="PROSITE" id="PS50158"/>
    </source>
</evidence>
<keyword evidence="1" id="KW-0863">Zinc-finger</keyword>
<evidence type="ECO:0000256" key="2">
    <source>
        <dbReference type="SAM" id="Coils"/>
    </source>
</evidence>
<dbReference type="SUPFAM" id="SSF57756">
    <property type="entry name" value="Retrovirus zinc finger-like domains"/>
    <property type="match status" value="1"/>
</dbReference>
<comment type="caution">
    <text evidence="5">The sequence shown here is derived from an EMBL/GenBank/DDBJ whole genome shotgun (WGS) entry which is preliminary data.</text>
</comment>
<gene>
    <name evidence="5" type="ORF">JRO89_XS15G0069400</name>
</gene>
<name>A0ABQ8H157_9ROSI</name>
<dbReference type="EMBL" id="JAFEMO010000015">
    <property type="protein sequence ID" value="KAH7543947.1"/>
    <property type="molecule type" value="Genomic_DNA"/>
</dbReference>
<keyword evidence="6" id="KW-1185">Reference proteome</keyword>
<keyword evidence="1" id="KW-0479">Metal-binding</keyword>
<feature type="coiled-coil region" evidence="2">
    <location>
        <begin position="272"/>
        <end position="303"/>
    </location>
</feature>
<evidence type="ECO:0000256" key="3">
    <source>
        <dbReference type="SAM" id="MobiDB-lite"/>
    </source>
</evidence>
<feature type="domain" description="CCHC-type" evidence="4">
    <location>
        <begin position="70"/>
        <end position="86"/>
    </location>
</feature>
<sequence length="335" mass="37620">MLENLLLNLQVIHLVKERLRITSSTQTNTVVKQNHDVHNGEGDAKWQTVEPANKDFSKNPNPYARAAPLKCYRCGKSGHKSNNCPSRKSVNLAEQEEEENDNIEDSRENDDYQGVEIAEEEGERVDCVVQQVLYSPQQQEYCSQRNNIFKSQCTIGDNKIAILPSKGYKEQPNASKVEGHYFLTLAYSEDEFYADAKGAQEVHVIVVKALVVDEGEALAAALPYEFAYNSAVHSATGKSPFALVYMNPPKHVLDLVQLPKNSSSSVAATHMAEHVQAVNAEVKQKLEEANAKYKAAADKHRRHKVFQEGDKVMVFLRKERFSVGTYNKLKPKKTL</sequence>
<dbReference type="SMART" id="SM00343">
    <property type="entry name" value="ZnF_C2HC"/>
    <property type="match status" value="1"/>
</dbReference>
<protein>
    <recommendedName>
        <fullName evidence="4">CCHC-type domain-containing protein</fullName>
    </recommendedName>
</protein>
<feature type="region of interest" description="Disordered" evidence="3">
    <location>
        <begin position="78"/>
        <end position="108"/>
    </location>
</feature>
<evidence type="ECO:0000313" key="5">
    <source>
        <dbReference type="EMBL" id="KAH7543947.1"/>
    </source>
</evidence>
<dbReference type="Pfam" id="PF00098">
    <property type="entry name" value="zf-CCHC"/>
    <property type="match status" value="1"/>
</dbReference>
<evidence type="ECO:0000313" key="6">
    <source>
        <dbReference type="Proteomes" id="UP000827721"/>
    </source>
</evidence>
<keyword evidence="1" id="KW-0862">Zinc</keyword>
<dbReference type="PANTHER" id="PTHR35046">
    <property type="entry name" value="ZINC KNUCKLE (CCHC-TYPE) FAMILY PROTEIN"/>
    <property type="match status" value="1"/>
</dbReference>
<organism evidence="5 6">
    <name type="scientific">Xanthoceras sorbifolium</name>
    <dbReference type="NCBI Taxonomy" id="99658"/>
    <lineage>
        <taxon>Eukaryota</taxon>
        <taxon>Viridiplantae</taxon>
        <taxon>Streptophyta</taxon>
        <taxon>Embryophyta</taxon>
        <taxon>Tracheophyta</taxon>
        <taxon>Spermatophyta</taxon>
        <taxon>Magnoliopsida</taxon>
        <taxon>eudicotyledons</taxon>
        <taxon>Gunneridae</taxon>
        <taxon>Pentapetalae</taxon>
        <taxon>rosids</taxon>
        <taxon>malvids</taxon>
        <taxon>Sapindales</taxon>
        <taxon>Sapindaceae</taxon>
        <taxon>Xanthoceroideae</taxon>
        <taxon>Xanthoceras</taxon>
    </lineage>
</organism>
<dbReference type="Proteomes" id="UP000827721">
    <property type="component" value="Unassembled WGS sequence"/>
</dbReference>
<evidence type="ECO:0000256" key="1">
    <source>
        <dbReference type="PROSITE-ProRule" id="PRU00047"/>
    </source>
</evidence>
<feature type="compositionally biased region" description="Acidic residues" evidence="3">
    <location>
        <begin position="94"/>
        <end position="103"/>
    </location>
</feature>
<dbReference type="InterPro" id="IPR036875">
    <property type="entry name" value="Znf_CCHC_sf"/>
</dbReference>
<dbReference type="Gene3D" id="4.10.60.10">
    <property type="entry name" value="Zinc finger, CCHC-type"/>
    <property type="match status" value="1"/>
</dbReference>
<dbReference type="PANTHER" id="PTHR35046:SF18">
    <property type="entry name" value="RNA-DIRECTED DNA POLYMERASE"/>
    <property type="match status" value="1"/>
</dbReference>
<dbReference type="PROSITE" id="PS50158">
    <property type="entry name" value="ZF_CCHC"/>
    <property type="match status" value="1"/>
</dbReference>
<proteinExistence type="predicted"/>
<accession>A0ABQ8H157</accession>
<reference evidence="5 6" key="1">
    <citation type="submission" date="2021-02" db="EMBL/GenBank/DDBJ databases">
        <title>Plant Genome Project.</title>
        <authorList>
            <person name="Zhang R.-G."/>
        </authorList>
    </citation>
    <scope>NUCLEOTIDE SEQUENCE [LARGE SCALE GENOMIC DNA]</scope>
    <source>
        <tissue evidence="5">Leaves</tissue>
    </source>
</reference>
<dbReference type="InterPro" id="IPR001878">
    <property type="entry name" value="Znf_CCHC"/>
</dbReference>
<feature type="compositionally biased region" description="Polar residues" evidence="3">
    <location>
        <begin position="80"/>
        <end position="89"/>
    </location>
</feature>